<protein>
    <submittedName>
        <fullName evidence="2">Uncharacterized protein</fullName>
    </submittedName>
</protein>
<dbReference type="EMBL" id="JBFMKM010000010">
    <property type="protein sequence ID" value="KAL1303371.1"/>
    <property type="molecule type" value="Genomic_DNA"/>
</dbReference>
<evidence type="ECO:0000313" key="3">
    <source>
        <dbReference type="Proteomes" id="UP001562354"/>
    </source>
</evidence>
<reference evidence="2 3" key="1">
    <citation type="submission" date="2024-07" db="EMBL/GenBank/DDBJ databases">
        <title>Draft sequence of the Neodothiora populina.</title>
        <authorList>
            <person name="Drown D.D."/>
            <person name="Schuette U.S."/>
            <person name="Buechlein A.B."/>
            <person name="Rusch D.R."/>
            <person name="Winton L.W."/>
            <person name="Adams G.A."/>
        </authorList>
    </citation>
    <scope>NUCLEOTIDE SEQUENCE [LARGE SCALE GENOMIC DNA]</scope>
    <source>
        <strain evidence="2 3">CPC 39397</strain>
    </source>
</reference>
<name>A0ABR3PB40_9PEZI</name>
<feature type="region of interest" description="Disordered" evidence="1">
    <location>
        <begin position="1"/>
        <end position="79"/>
    </location>
</feature>
<keyword evidence="3" id="KW-1185">Reference proteome</keyword>
<feature type="compositionally biased region" description="Basic and acidic residues" evidence="1">
    <location>
        <begin position="49"/>
        <end position="62"/>
    </location>
</feature>
<organism evidence="2 3">
    <name type="scientific">Neodothiora populina</name>
    <dbReference type="NCBI Taxonomy" id="2781224"/>
    <lineage>
        <taxon>Eukaryota</taxon>
        <taxon>Fungi</taxon>
        <taxon>Dikarya</taxon>
        <taxon>Ascomycota</taxon>
        <taxon>Pezizomycotina</taxon>
        <taxon>Dothideomycetes</taxon>
        <taxon>Dothideomycetidae</taxon>
        <taxon>Dothideales</taxon>
        <taxon>Dothioraceae</taxon>
        <taxon>Neodothiora</taxon>
    </lineage>
</organism>
<gene>
    <name evidence="2" type="ORF">AAFC00_006768</name>
</gene>
<evidence type="ECO:0000256" key="1">
    <source>
        <dbReference type="SAM" id="MobiDB-lite"/>
    </source>
</evidence>
<evidence type="ECO:0000313" key="2">
    <source>
        <dbReference type="EMBL" id="KAL1303371.1"/>
    </source>
</evidence>
<dbReference type="GeneID" id="95980467"/>
<comment type="caution">
    <text evidence="2">The sequence shown here is derived from an EMBL/GenBank/DDBJ whole genome shotgun (WGS) entry which is preliminary data.</text>
</comment>
<feature type="compositionally biased region" description="Basic and acidic residues" evidence="1">
    <location>
        <begin position="15"/>
        <end position="25"/>
    </location>
</feature>
<proteinExistence type="predicted"/>
<dbReference type="RefSeq" id="XP_069199646.1">
    <property type="nucleotide sequence ID" value="XM_069346770.1"/>
</dbReference>
<sequence length="192" mass="21583">MCSEQVSDLRAAAQDYKRDEDEKRKWALGPKYARGRGADAHPRPMRVNESFETRRRWEKQEAARLSSTGKAKLARKQDMTLAGQDLANLSEDSNTSEDDVEHETVAPDAGVMYSFDAFKSPSHGSQILNAALAKAIDKYEDKQTTKLVHSEYEVLDAQVDEEESLGLSPIKVKGRGKTNKVIDAEDEEYEFL</sequence>
<dbReference type="Proteomes" id="UP001562354">
    <property type="component" value="Unassembled WGS sequence"/>
</dbReference>
<accession>A0ABR3PB40</accession>